<name>B9SKT5_RICCO</name>
<dbReference type="KEGG" id="rcu:8266528"/>
<accession>B9SKT5</accession>
<keyword evidence="3" id="KW-0436">Ligase</keyword>
<dbReference type="InterPro" id="IPR032675">
    <property type="entry name" value="LRR_dom_sf"/>
</dbReference>
<dbReference type="Pfam" id="PF24758">
    <property type="entry name" value="LRR_At5g56370"/>
    <property type="match status" value="1"/>
</dbReference>
<dbReference type="PANTHER" id="PTHR38926">
    <property type="entry name" value="F-BOX DOMAIN CONTAINING PROTEIN, EXPRESSED"/>
    <property type="match status" value="1"/>
</dbReference>
<keyword evidence="4" id="KW-1185">Reference proteome</keyword>
<dbReference type="InParanoid" id="B9SKT5"/>
<gene>
    <name evidence="3" type="ORF">RCOM_1091170</name>
</gene>
<dbReference type="CDD" id="cd22164">
    <property type="entry name" value="F-box_AtSKIP19-like"/>
    <property type="match status" value="1"/>
</dbReference>
<dbReference type="GO" id="GO:1905761">
    <property type="term" value="F:SCF ubiquitin ligase complex binding"/>
    <property type="evidence" value="ECO:0000318"/>
    <property type="project" value="GO_Central"/>
</dbReference>
<dbReference type="OMA" id="GVATMHE"/>
<feature type="domain" description="F-box" evidence="2">
    <location>
        <begin position="16"/>
        <end position="63"/>
    </location>
</feature>
<evidence type="ECO:0000313" key="4">
    <source>
        <dbReference type="Proteomes" id="UP000008311"/>
    </source>
</evidence>
<dbReference type="FunCoup" id="B9SKT5">
    <property type="interactions" value="918"/>
</dbReference>
<reference evidence="4" key="1">
    <citation type="journal article" date="2010" name="Nat. Biotechnol.">
        <title>Draft genome sequence of the oilseed species Ricinus communis.</title>
        <authorList>
            <person name="Chan A.P."/>
            <person name="Crabtree J."/>
            <person name="Zhao Q."/>
            <person name="Lorenzi H."/>
            <person name="Orvis J."/>
            <person name="Puiu D."/>
            <person name="Melake-Berhan A."/>
            <person name="Jones K.M."/>
            <person name="Redman J."/>
            <person name="Chen G."/>
            <person name="Cahoon E.B."/>
            <person name="Gedil M."/>
            <person name="Stanke M."/>
            <person name="Haas B.J."/>
            <person name="Wortman J.R."/>
            <person name="Fraser-Liggett C.M."/>
            <person name="Ravel J."/>
            <person name="Rabinowicz P.D."/>
        </authorList>
    </citation>
    <scope>NUCLEOTIDE SEQUENCE [LARGE SCALE GENOMIC DNA]</scope>
    <source>
        <strain evidence="4">cv. Hale</strain>
    </source>
</reference>
<dbReference type="EMBL" id="EQ974005">
    <property type="protein sequence ID" value="EEF35763.1"/>
    <property type="molecule type" value="Genomic_DNA"/>
</dbReference>
<dbReference type="eggNOG" id="KOG1947">
    <property type="taxonomic scope" value="Eukaryota"/>
</dbReference>
<evidence type="ECO:0000256" key="1">
    <source>
        <dbReference type="SAM" id="MobiDB-lite"/>
    </source>
</evidence>
<protein>
    <submittedName>
        <fullName evidence="3">Ubiquitin-protein ligase, putative</fullName>
    </submittedName>
</protein>
<dbReference type="InterPro" id="IPR006553">
    <property type="entry name" value="Leu-rich_rpt_Cys-con_subtyp"/>
</dbReference>
<dbReference type="InterPro" id="IPR055411">
    <property type="entry name" value="LRR_FXL15/At3g58940/PEG3-like"/>
</dbReference>
<feature type="region of interest" description="Disordered" evidence="1">
    <location>
        <begin position="255"/>
        <end position="284"/>
    </location>
</feature>
<dbReference type="Proteomes" id="UP000008311">
    <property type="component" value="Unassembled WGS sequence"/>
</dbReference>
<dbReference type="GO" id="GO:0016874">
    <property type="term" value="F:ligase activity"/>
    <property type="evidence" value="ECO:0007669"/>
    <property type="project" value="UniProtKB-KW"/>
</dbReference>
<evidence type="ECO:0000313" key="3">
    <source>
        <dbReference type="EMBL" id="EEF35763.1"/>
    </source>
</evidence>
<dbReference type="OrthoDB" id="2095648at2759"/>
<dbReference type="PANTHER" id="PTHR38926:SF2">
    <property type="entry name" value="F-BOX_LRR-REPEAT PROTEIN 21-RELATED"/>
    <property type="match status" value="1"/>
</dbReference>
<dbReference type="Pfam" id="PF13516">
    <property type="entry name" value="LRR_6"/>
    <property type="match status" value="1"/>
</dbReference>
<dbReference type="Gene3D" id="1.20.1280.50">
    <property type="match status" value="1"/>
</dbReference>
<dbReference type="InterPro" id="IPR001810">
    <property type="entry name" value="F-box_dom"/>
</dbReference>
<dbReference type="SUPFAM" id="SSF52047">
    <property type="entry name" value="RNI-like"/>
    <property type="match status" value="1"/>
</dbReference>
<sequence>MDSYLSPPPQLQEDSYRNWAELPRDVTALILDKVGAFDILGSAQFVCSSWNSVCKDPSMWRSVEIHPLCDFWDLPFDLEALCRNAVDRSRGGLISISIEYFATDSLIKYIADRSSHLKRLRLLSSYTLSDAAFSKAAKKFPLLEELDISYCSLSTEALVGVGISCPLLRSLKLNCQGYKRPHIESNEEALAIGQWMPHLRYLQIFGNKLTNDGVQAILDGCPHLEFLDLRQCFNVHLEGELGMLCGERIKDLRRPDDPTDDYPFNPEIPDYGSSEEDYPSGFSDMEFATDDDDDYYAFSDGIEDI</sequence>
<evidence type="ECO:0000259" key="2">
    <source>
        <dbReference type="PROSITE" id="PS50181"/>
    </source>
</evidence>
<dbReference type="Pfam" id="PF12937">
    <property type="entry name" value="F-box-like"/>
    <property type="match status" value="1"/>
</dbReference>
<organism evidence="3 4">
    <name type="scientific">Ricinus communis</name>
    <name type="common">Castor bean</name>
    <dbReference type="NCBI Taxonomy" id="3988"/>
    <lineage>
        <taxon>Eukaryota</taxon>
        <taxon>Viridiplantae</taxon>
        <taxon>Streptophyta</taxon>
        <taxon>Embryophyta</taxon>
        <taxon>Tracheophyta</taxon>
        <taxon>Spermatophyta</taxon>
        <taxon>Magnoliopsida</taxon>
        <taxon>eudicotyledons</taxon>
        <taxon>Gunneridae</taxon>
        <taxon>Pentapetalae</taxon>
        <taxon>rosids</taxon>
        <taxon>fabids</taxon>
        <taxon>Malpighiales</taxon>
        <taxon>Euphorbiaceae</taxon>
        <taxon>Acalyphoideae</taxon>
        <taxon>Acalypheae</taxon>
        <taxon>Ricinus</taxon>
    </lineage>
</organism>
<proteinExistence type="predicted"/>
<dbReference type="PROSITE" id="PS50181">
    <property type="entry name" value="FBOX"/>
    <property type="match status" value="1"/>
</dbReference>
<dbReference type="AlphaFoldDB" id="B9SKT5"/>
<dbReference type="SMART" id="SM00367">
    <property type="entry name" value="LRR_CC"/>
    <property type="match status" value="4"/>
</dbReference>
<dbReference type="InterPro" id="IPR001611">
    <property type="entry name" value="Leu-rich_rpt"/>
</dbReference>
<dbReference type="Gene3D" id="3.80.10.10">
    <property type="entry name" value="Ribonuclease Inhibitor"/>
    <property type="match status" value="2"/>
</dbReference>